<evidence type="ECO:0000313" key="2">
    <source>
        <dbReference type="EMBL" id="KAF2417674.1"/>
    </source>
</evidence>
<feature type="chain" id="PRO_5040178492" evidence="1">
    <location>
        <begin position="20"/>
        <end position="198"/>
    </location>
</feature>
<gene>
    <name evidence="2" type="ORF">EJ08DRAFT_654459</name>
</gene>
<accession>A0A9P4TSM2</accession>
<proteinExistence type="predicted"/>
<organism evidence="2 3">
    <name type="scientific">Tothia fuscella</name>
    <dbReference type="NCBI Taxonomy" id="1048955"/>
    <lineage>
        <taxon>Eukaryota</taxon>
        <taxon>Fungi</taxon>
        <taxon>Dikarya</taxon>
        <taxon>Ascomycota</taxon>
        <taxon>Pezizomycotina</taxon>
        <taxon>Dothideomycetes</taxon>
        <taxon>Pleosporomycetidae</taxon>
        <taxon>Venturiales</taxon>
        <taxon>Cylindrosympodiaceae</taxon>
        <taxon>Tothia</taxon>
    </lineage>
</organism>
<dbReference type="Proteomes" id="UP000800235">
    <property type="component" value="Unassembled WGS sequence"/>
</dbReference>
<evidence type="ECO:0000256" key="1">
    <source>
        <dbReference type="SAM" id="SignalP"/>
    </source>
</evidence>
<feature type="signal peptide" evidence="1">
    <location>
        <begin position="1"/>
        <end position="19"/>
    </location>
</feature>
<protein>
    <submittedName>
        <fullName evidence="2">Uncharacterized protein</fullName>
    </submittedName>
</protein>
<keyword evidence="3" id="KW-1185">Reference proteome</keyword>
<sequence>MQKLLTIIIACIGVNAALSTDGGYCKPTLTDYVVKYDDLPWVEGSFNPISPHYYGLSYITFQVDQFDGFIQPASAKQYAMTFGGSGNITIPDSTPKQSFDLHSFSYACNSGVPQPECAISMWGWKESGKVIHRTLNFPRLDPGYEPKDFVMNRTRFGYDWSDLKSVGFSIARGDNGENIYGGLMIDDLSYTIKDESGC</sequence>
<keyword evidence="1" id="KW-0732">Signal</keyword>
<comment type="caution">
    <text evidence="2">The sequence shown here is derived from an EMBL/GenBank/DDBJ whole genome shotgun (WGS) entry which is preliminary data.</text>
</comment>
<dbReference type="AlphaFoldDB" id="A0A9P4TSM2"/>
<dbReference type="EMBL" id="MU007135">
    <property type="protein sequence ID" value="KAF2417674.1"/>
    <property type="molecule type" value="Genomic_DNA"/>
</dbReference>
<reference evidence="2" key="1">
    <citation type="journal article" date="2020" name="Stud. Mycol.">
        <title>101 Dothideomycetes genomes: a test case for predicting lifestyles and emergence of pathogens.</title>
        <authorList>
            <person name="Haridas S."/>
            <person name="Albert R."/>
            <person name="Binder M."/>
            <person name="Bloem J."/>
            <person name="Labutti K."/>
            <person name="Salamov A."/>
            <person name="Andreopoulos B."/>
            <person name="Baker S."/>
            <person name="Barry K."/>
            <person name="Bills G."/>
            <person name="Bluhm B."/>
            <person name="Cannon C."/>
            <person name="Castanera R."/>
            <person name="Culley D."/>
            <person name="Daum C."/>
            <person name="Ezra D."/>
            <person name="Gonzalez J."/>
            <person name="Henrissat B."/>
            <person name="Kuo A."/>
            <person name="Liang C."/>
            <person name="Lipzen A."/>
            <person name="Lutzoni F."/>
            <person name="Magnuson J."/>
            <person name="Mondo S."/>
            <person name="Nolan M."/>
            <person name="Ohm R."/>
            <person name="Pangilinan J."/>
            <person name="Park H.-J."/>
            <person name="Ramirez L."/>
            <person name="Alfaro M."/>
            <person name="Sun H."/>
            <person name="Tritt A."/>
            <person name="Yoshinaga Y."/>
            <person name="Zwiers L.-H."/>
            <person name="Turgeon B."/>
            <person name="Goodwin S."/>
            <person name="Spatafora J."/>
            <person name="Crous P."/>
            <person name="Grigoriev I."/>
        </authorList>
    </citation>
    <scope>NUCLEOTIDE SEQUENCE</scope>
    <source>
        <strain evidence="2">CBS 130266</strain>
    </source>
</reference>
<evidence type="ECO:0000313" key="3">
    <source>
        <dbReference type="Proteomes" id="UP000800235"/>
    </source>
</evidence>
<dbReference type="OrthoDB" id="3861746at2759"/>
<name>A0A9P4TSM2_9PEZI</name>